<evidence type="ECO:0000313" key="9">
    <source>
        <dbReference type="Proteomes" id="UP000192758"/>
    </source>
</evidence>
<dbReference type="OrthoDB" id="2187858at2759"/>
<dbReference type="Pfam" id="PF05833">
    <property type="entry name" value="NFACT_N"/>
    <property type="match status" value="1"/>
</dbReference>
<keyword evidence="3" id="KW-0963">Cytoplasm</keyword>
<accession>A0A1W0E502</accession>
<keyword evidence="4 5" id="KW-0175">Coiled coil</keyword>
<comment type="similarity">
    <text evidence="2">Belongs to the NEMF family.</text>
</comment>
<dbReference type="AlphaFoldDB" id="A0A1W0E502"/>
<evidence type="ECO:0000313" key="8">
    <source>
        <dbReference type="EMBL" id="OQS54279.1"/>
    </source>
</evidence>
<keyword evidence="9" id="KW-1185">Reference proteome</keyword>
<evidence type="ECO:0000259" key="7">
    <source>
        <dbReference type="Pfam" id="PF11923"/>
    </source>
</evidence>
<dbReference type="VEuPathDB" id="MicrosporidiaDB:EHP00_1111"/>
<feature type="domain" description="NFACT protein C-terminal" evidence="7">
    <location>
        <begin position="588"/>
        <end position="674"/>
    </location>
</feature>
<name>A0A1W0E502_9MICR</name>
<dbReference type="GO" id="GO:0000049">
    <property type="term" value="F:tRNA binding"/>
    <property type="evidence" value="ECO:0007669"/>
    <property type="project" value="TreeGrafter"/>
</dbReference>
<evidence type="ECO:0000256" key="3">
    <source>
        <dbReference type="ARBA" id="ARBA00022490"/>
    </source>
</evidence>
<gene>
    <name evidence="8" type="primary">NEMF</name>
    <name evidence="8" type="ORF">EHP00_1111</name>
</gene>
<dbReference type="PANTHER" id="PTHR15239">
    <property type="entry name" value="NUCLEAR EXPORT MEDIATOR FACTOR NEMF"/>
    <property type="match status" value="1"/>
</dbReference>
<feature type="domain" description="NFACT RNA-binding" evidence="6">
    <location>
        <begin position="452"/>
        <end position="557"/>
    </location>
</feature>
<feature type="coiled-coil region" evidence="5">
    <location>
        <begin position="298"/>
        <end position="332"/>
    </location>
</feature>
<comment type="caution">
    <text evidence="8">The sequence shown here is derived from an EMBL/GenBank/DDBJ whole genome shotgun (WGS) entry which is preliminary data.</text>
</comment>
<dbReference type="STRING" id="646526.A0A1W0E502"/>
<dbReference type="GO" id="GO:0072344">
    <property type="term" value="P:rescue of stalled ribosome"/>
    <property type="evidence" value="ECO:0007669"/>
    <property type="project" value="TreeGrafter"/>
</dbReference>
<protein>
    <submittedName>
        <fullName evidence="8">NEMF</fullName>
    </submittedName>
</protein>
<proteinExistence type="inferred from homology"/>
<evidence type="ECO:0000256" key="5">
    <source>
        <dbReference type="SAM" id="Coils"/>
    </source>
</evidence>
<reference evidence="8 9" key="1">
    <citation type="journal article" date="2017" name="Environ. Microbiol.">
        <title>Decay of the glycolytic pathway and adaptation to intranuclear parasitism within Enterocytozoonidae microsporidia.</title>
        <authorList>
            <person name="Wiredu Boakye D."/>
            <person name="Jaroenlak P."/>
            <person name="Prachumwat A."/>
            <person name="Williams T.A."/>
            <person name="Bateman K.S."/>
            <person name="Itsathitphaisarn O."/>
            <person name="Sritunyalucksana K."/>
            <person name="Paszkiewicz K.H."/>
            <person name="Moore K.A."/>
            <person name="Stentiford G.D."/>
            <person name="Williams B.A."/>
        </authorList>
    </citation>
    <scope>NUCLEOTIDE SEQUENCE [LARGE SCALE GENOMIC DNA]</scope>
    <source>
        <strain evidence="8 9">TH1</strain>
    </source>
</reference>
<dbReference type="GO" id="GO:0005737">
    <property type="term" value="C:cytoplasm"/>
    <property type="evidence" value="ECO:0007669"/>
    <property type="project" value="UniProtKB-SubCell"/>
</dbReference>
<sequence>MKQKFTVLDVKAIANELNCILTNKYITNIYSKKQQQFYLKMSSKDIVVIEVGSRMHLTHIYDTEINHFSKKLREYIRNYRILQVYQFGFDRIIVFDLLKYKLVIEFYSLGNVILLDSQDVIVDIHRPITQLGMVKGSKYIWNKIEINFTKENLSEGKEEFIKNLPFESEYGEIILNQYLEQFKIDFSEIEPDNFNTFVREKINSLGWKGCITKIKNKMNDYTAYSKEKEGFLENKEVSYWAGENTDIKKSFKLFSFDAVQEAVENKNSSFILFNSYNDALNVFYNYTKNKQESSKQHLAKHEKIKKAQEKYVKELQQQTEAIKETAVILEENRDFFTGIMEIFKSVFDEKMNWNVFDHFYRKEKEKGNKFARAIEAYDLKNKKAYIKFENDIIELDLDKSLERNIQKIYAQKKKNDNKETKTILAMKTIQDKLKPKREAVKTQQRQPYWFEKFYFTLSENDTLIIGGRNAQQNEMVVSKYMENTDLYFHCDVKGASSVVCKGNSERNIIDAMYLALVMSKAWNEQVMKDVFYVEASQVSKTAPAGEHIQKGAFMIRGKKTMAYPVRMEYAIAVVFKLKKKEGEEKAESDIFKFENKVTEEMEIEHAMPITGSWSSLRKYEYSARIVPGAERKQKMAQTLIEKFDKQSIGKKENNFIRAIGLQEIIDILPGKCRLAKS</sequence>
<evidence type="ECO:0000256" key="1">
    <source>
        <dbReference type="ARBA" id="ARBA00004496"/>
    </source>
</evidence>
<dbReference type="Pfam" id="PF05670">
    <property type="entry name" value="NFACT-R_1"/>
    <property type="match status" value="1"/>
</dbReference>
<dbReference type="PANTHER" id="PTHR15239:SF6">
    <property type="entry name" value="RIBOSOME QUALITY CONTROL COMPLEX SUBUNIT NEMF"/>
    <property type="match status" value="1"/>
</dbReference>
<evidence type="ECO:0000259" key="6">
    <source>
        <dbReference type="Pfam" id="PF05670"/>
    </source>
</evidence>
<organism evidence="8 9">
    <name type="scientific">Ecytonucleospora hepatopenaei</name>
    <dbReference type="NCBI Taxonomy" id="646526"/>
    <lineage>
        <taxon>Eukaryota</taxon>
        <taxon>Fungi</taxon>
        <taxon>Fungi incertae sedis</taxon>
        <taxon>Microsporidia</taxon>
        <taxon>Enterocytozoonidae</taxon>
        <taxon>Ecytonucleospora</taxon>
    </lineage>
</organism>
<evidence type="ECO:0000256" key="4">
    <source>
        <dbReference type="ARBA" id="ARBA00023054"/>
    </source>
</evidence>
<dbReference type="Pfam" id="PF11923">
    <property type="entry name" value="NFACT-C"/>
    <property type="match status" value="1"/>
</dbReference>
<dbReference type="InterPro" id="IPR051608">
    <property type="entry name" value="RQC_Subunit_NEMF"/>
</dbReference>
<dbReference type="EMBL" id="MNPJ01000021">
    <property type="protein sequence ID" value="OQS54279.1"/>
    <property type="molecule type" value="Genomic_DNA"/>
</dbReference>
<dbReference type="InterPro" id="IPR008532">
    <property type="entry name" value="NFACT_RNA-bd"/>
</dbReference>
<dbReference type="GO" id="GO:1990112">
    <property type="term" value="C:RQC complex"/>
    <property type="evidence" value="ECO:0007669"/>
    <property type="project" value="TreeGrafter"/>
</dbReference>
<dbReference type="Gene3D" id="2.30.310.10">
    <property type="entry name" value="ibrinogen binding protein from staphylococcus aureus domain"/>
    <property type="match status" value="1"/>
</dbReference>
<dbReference type="GO" id="GO:0043023">
    <property type="term" value="F:ribosomal large subunit binding"/>
    <property type="evidence" value="ECO:0007669"/>
    <property type="project" value="TreeGrafter"/>
</dbReference>
<dbReference type="InterPro" id="IPR021846">
    <property type="entry name" value="NFACT-C"/>
</dbReference>
<comment type="subcellular location">
    <subcellularLocation>
        <location evidence="1">Cytoplasm</location>
    </subcellularLocation>
</comment>
<dbReference type="Proteomes" id="UP000192758">
    <property type="component" value="Unassembled WGS sequence"/>
</dbReference>
<evidence type="ECO:0000256" key="2">
    <source>
        <dbReference type="ARBA" id="ARBA00008318"/>
    </source>
</evidence>